<proteinExistence type="predicted"/>
<organism evidence="2 3">
    <name type="scientific">Leptotrichia hofstadii</name>
    <dbReference type="NCBI Taxonomy" id="157688"/>
    <lineage>
        <taxon>Bacteria</taxon>
        <taxon>Fusobacteriati</taxon>
        <taxon>Fusobacteriota</taxon>
        <taxon>Fusobacteriia</taxon>
        <taxon>Fusobacteriales</taxon>
        <taxon>Leptotrichiaceae</taxon>
        <taxon>Leptotrichia</taxon>
    </lineage>
</organism>
<gene>
    <name evidence="2" type="ORF">JCM16775_0649</name>
</gene>
<dbReference type="Proteomes" id="UP000321892">
    <property type="component" value="Chromosome"/>
</dbReference>
<protein>
    <submittedName>
        <fullName evidence="2">Uncharacterized protein</fullName>
    </submittedName>
</protein>
<dbReference type="KEGG" id="lhf:JCM16775_0649"/>
<evidence type="ECO:0000313" key="3">
    <source>
        <dbReference type="Proteomes" id="UP000321892"/>
    </source>
</evidence>
<dbReference type="EMBL" id="AP019823">
    <property type="protein sequence ID" value="BBM37947.1"/>
    <property type="molecule type" value="Genomic_DNA"/>
</dbReference>
<dbReference type="OrthoDB" id="81764at2"/>
<name>A0A510JFD4_9FUSO</name>
<keyword evidence="1" id="KW-0732">Signal</keyword>
<feature type="chain" id="PRO_5021881520" evidence="1">
    <location>
        <begin position="23"/>
        <end position="151"/>
    </location>
</feature>
<keyword evidence="3" id="KW-1185">Reference proteome</keyword>
<reference evidence="2 3" key="1">
    <citation type="submission" date="2019-07" db="EMBL/GenBank/DDBJ databases">
        <title>Complete Genome Sequence of Leptotrichia hofstadii Strain JCM16775.</title>
        <authorList>
            <person name="Watanabe S."/>
            <person name="Cui L."/>
        </authorList>
    </citation>
    <scope>NUCLEOTIDE SEQUENCE [LARGE SCALE GENOMIC DNA]</scope>
    <source>
        <strain evidence="2 3">JCM16775</strain>
    </source>
</reference>
<sequence>MKNNLKSLFALCIFLLSFNIFADSIVFTKKAPFEELPETVEWDIRNGTMGYIANQQCFISTYRAFYKNSSLDHVNLYATCIDTYPGRKVEWDNPKIPANAEKKTIHVLGKNFSQRMLNDMKRGKNAFIIKRLYYYTPSHRNYRRSEYYYSE</sequence>
<evidence type="ECO:0000313" key="2">
    <source>
        <dbReference type="EMBL" id="BBM37947.1"/>
    </source>
</evidence>
<accession>A0A510JFD4</accession>
<dbReference type="RefSeq" id="WP_026745611.1">
    <property type="nucleotide sequence ID" value="NZ_AP019823.1"/>
</dbReference>
<dbReference type="AlphaFoldDB" id="A0A510JFD4"/>
<evidence type="ECO:0000256" key="1">
    <source>
        <dbReference type="SAM" id="SignalP"/>
    </source>
</evidence>
<feature type="signal peptide" evidence="1">
    <location>
        <begin position="1"/>
        <end position="22"/>
    </location>
</feature>